<dbReference type="Proteomes" id="UP000283509">
    <property type="component" value="Unassembled WGS sequence"/>
</dbReference>
<feature type="region of interest" description="Disordered" evidence="1">
    <location>
        <begin position="280"/>
        <end position="317"/>
    </location>
</feature>
<sequence>MGLVIEKEKAGSDETHGEGNTKGDKKKRRGRRKEKDEGISEEESEEKGERKEAKGRERRKKRRSIWFGSSFAKVDKVTADDLIGRGEEGDDTFYEGKGKRIKLRERRGGGRKEEDRGKGKRKRQKERRGGSQDDRDLPRDFCPSLPDRQDDLHDLDDFLKTLERKSSCQAPRSSVPAGEILHLPPGPILPYQLRPRQASPDRKVPPQPPKPASFENKLRQHHPRRRTSLETIEEDPLTFVFRESRMRSYPHEADLTCCVGEAGSPPGFLLTRSVTFSDLTWPGGEGDDPGSGVGNGEGGVAEAGSGSGASEGGTRKVDFGDAEFEDEIDGVTKDDDDATARIEGEMRDHASYGMTVSVYGVCDVHRVPPPTPPVTRDEVREVLQAGLEELFVGWQEDDTYGMLAEAEPTNEESPKSEDENHETLSEAEGNGARGRPNEAPTWLRRQYRMNLVGGKIPEHRIVPDLSFSPTGFQRCVSSEKALALTPFFSPLSPLSPLA</sequence>
<gene>
    <name evidence="2" type="ORF">C7M84_007659</name>
</gene>
<feature type="compositionally biased region" description="Basic and acidic residues" evidence="1">
    <location>
        <begin position="106"/>
        <end position="117"/>
    </location>
</feature>
<feature type="compositionally biased region" description="Basic and acidic residues" evidence="1">
    <location>
        <begin position="412"/>
        <end position="424"/>
    </location>
</feature>
<accession>A0A3R7QBP1</accession>
<reference evidence="2 3" key="2">
    <citation type="submission" date="2019-01" db="EMBL/GenBank/DDBJ databases">
        <title>The decoding of complex shrimp genome reveals the adaptation for benthos swimmer, frequently molting mechanism and breeding impact on genome.</title>
        <authorList>
            <person name="Sun Y."/>
            <person name="Gao Y."/>
            <person name="Yu Y."/>
        </authorList>
    </citation>
    <scope>NUCLEOTIDE SEQUENCE [LARGE SCALE GENOMIC DNA]</scope>
    <source>
        <tissue evidence="2">Muscle</tissue>
    </source>
</reference>
<organism evidence="2 3">
    <name type="scientific">Penaeus vannamei</name>
    <name type="common">Whiteleg shrimp</name>
    <name type="synonym">Litopenaeus vannamei</name>
    <dbReference type="NCBI Taxonomy" id="6689"/>
    <lineage>
        <taxon>Eukaryota</taxon>
        <taxon>Metazoa</taxon>
        <taxon>Ecdysozoa</taxon>
        <taxon>Arthropoda</taxon>
        <taxon>Crustacea</taxon>
        <taxon>Multicrustacea</taxon>
        <taxon>Malacostraca</taxon>
        <taxon>Eumalacostraca</taxon>
        <taxon>Eucarida</taxon>
        <taxon>Decapoda</taxon>
        <taxon>Dendrobranchiata</taxon>
        <taxon>Penaeoidea</taxon>
        <taxon>Penaeidae</taxon>
        <taxon>Penaeus</taxon>
    </lineage>
</organism>
<dbReference type="EMBL" id="QCYY01001978">
    <property type="protein sequence ID" value="ROT73855.1"/>
    <property type="molecule type" value="Genomic_DNA"/>
</dbReference>
<evidence type="ECO:0000313" key="3">
    <source>
        <dbReference type="Proteomes" id="UP000283509"/>
    </source>
</evidence>
<proteinExistence type="predicted"/>
<reference evidence="2 3" key="1">
    <citation type="submission" date="2018-04" db="EMBL/GenBank/DDBJ databases">
        <authorList>
            <person name="Zhang X."/>
            <person name="Yuan J."/>
            <person name="Li F."/>
            <person name="Xiang J."/>
        </authorList>
    </citation>
    <scope>NUCLEOTIDE SEQUENCE [LARGE SCALE GENOMIC DNA]</scope>
    <source>
        <tissue evidence="2">Muscle</tissue>
    </source>
</reference>
<feature type="compositionally biased region" description="Basic and acidic residues" evidence="1">
    <location>
        <begin position="77"/>
        <end position="87"/>
    </location>
</feature>
<feature type="compositionally biased region" description="Basic and acidic residues" evidence="1">
    <location>
        <begin position="1"/>
        <end position="23"/>
    </location>
</feature>
<evidence type="ECO:0000313" key="2">
    <source>
        <dbReference type="EMBL" id="ROT73855.1"/>
    </source>
</evidence>
<dbReference type="AlphaFoldDB" id="A0A3R7QBP1"/>
<feature type="compositionally biased region" description="Gly residues" evidence="1">
    <location>
        <begin position="289"/>
        <end position="311"/>
    </location>
</feature>
<keyword evidence="3" id="KW-1185">Reference proteome</keyword>
<feature type="region of interest" description="Disordered" evidence="1">
    <location>
        <begin position="1"/>
        <end position="62"/>
    </location>
</feature>
<feature type="compositionally biased region" description="Basic and acidic residues" evidence="1">
    <location>
        <begin position="127"/>
        <end position="139"/>
    </location>
</feature>
<feature type="region of interest" description="Disordered" evidence="1">
    <location>
        <begin position="77"/>
        <end position="231"/>
    </location>
</feature>
<comment type="caution">
    <text evidence="2">The sequence shown here is derived from an EMBL/GenBank/DDBJ whole genome shotgun (WGS) entry which is preliminary data.</text>
</comment>
<protein>
    <submittedName>
        <fullName evidence="2">Uncharacterized protein</fullName>
    </submittedName>
</protein>
<feature type="compositionally biased region" description="Basic and acidic residues" evidence="1">
    <location>
        <begin position="147"/>
        <end position="166"/>
    </location>
</feature>
<name>A0A3R7QBP1_PENVA</name>
<evidence type="ECO:0000256" key="1">
    <source>
        <dbReference type="SAM" id="MobiDB-lite"/>
    </source>
</evidence>
<feature type="region of interest" description="Disordered" evidence="1">
    <location>
        <begin position="406"/>
        <end position="440"/>
    </location>
</feature>